<name>A2DAF1_TRIV3</name>
<feature type="compositionally biased region" description="Basic and acidic residues" evidence="1">
    <location>
        <begin position="59"/>
        <end position="69"/>
    </location>
</feature>
<feature type="compositionally biased region" description="Basic and acidic residues" evidence="1">
    <location>
        <begin position="1"/>
        <end position="51"/>
    </location>
</feature>
<evidence type="ECO:0000313" key="3">
    <source>
        <dbReference type="Proteomes" id="UP000001542"/>
    </source>
</evidence>
<dbReference type="KEGG" id="tva:5468019"/>
<reference evidence="2" key="2">
    <citation type="journal article" date="2007" name="Science">
        <title>Draft genome sequence of the sexually transmitted pathogen Trichomonas vaginalis.</title>
        <authorList>
            <person name="Carlton J.M."/>
            <person name="Hirt R.P."/>
            <person name="Silva J.C."/>
            <person name="Delcher A.L."/>
            <person name="Schatz M."/>
            <person name="Zhao Q."/>
            <person name="Wortman J.R."/>
            <person name="Bidwell S.L."/>
            <person name="Alsmark U.C.M."/>
            <person name="Besteiro S."/>
            <person name="Sicheritz-Ponten T."/>
            <person name="Noel C.J."/>
            <person name="Dacks J.B."/>
            <person name="Foster P.G."/>
            <person name="Simillion C."/>
            <person name="Van de Peer Y."/>
            <person name="Miranda-Saavedra D."/>
            <person name="Barton G.J."/>
            <person name="Westrop G.D."/>
            <person name="Mueller S."/>
            <person name="Dessi D."/>
            <person name="Fiori P.L."/>
            <person name="Ren Q."/>
            <person name="Paulsen I."/>
            <person name="Zhang H."/>
            <person name="Bastida-Corcuera F.D."/>
            <person name="Simoes-Barbosa A."/>
            <person name="Brown M.T."/>
            <person name="Hayes R.D."/>
            <person name="Mukherjee M."/>
            <person name="Okumura C.Y."/>
            <person name="Schneider R."/>
            <person name="Smith A.J."/>
            <person name="Vanacova S."/>
            <person name="Villalvazo M."/>
            <person name="Haas B.J."/>
            <person name="Pertea M."/>
            <person name="Feldblyum T.V."/>
            <person name="Utterback T.R."/>
            <person name="Shu C.L."/>
            <person name="Osoegawa K."/>
            <person name="de Jong P.J."/>
            <person name="Hrdy I."/>
            <person name="Horvathova L."/>
            <person name="Zubacova Z."/>
            <person name="Dolezal P."/>
            <person name="Malik S.B."/>
            <person name="Logsdon J.M. Jr."/>
            <person name="Henze K."/>
            <person name="Gupta A."/>
            <person name="Wang C.C."/>
            <person name="Dunne R.L."/>
            <person name="Upcroft J.A."/>
            <person name="Upcroft P."/>
            <person name="White O."/>
            <person name="Salzberg S.L."/>
            <person name="Tang P."/>
            <person name="Chiu C.-H."/>
            <person name="Lee Y.-S."/>
            <person name="Embley T.M."/>
            <person name="Coombs G.H."/>
            <person name="Mottram J.C."/>
            <person name="Tachezy J."/>
            <person name="Fraser-Liggett C.M."/>
            <person name="Johnson P.J."/>
        </authorList>
    </citation>
    <scope>NUCLEOTIDE SEQUENCE [LARGE SCALE GENOMIC DNA]</scope>
    <source>
        <strain evidence="2">G3</strain>
    </source>
</reference>
<evidence type="ECO:0000313" key="2">
    <source>
        <dbReference type="EMBL" id="EAY22454.1"/>
    </source>
</evidence>
<accession>A2DAF1</accession>
<dbReference type="VEuPathDB" id="TrichDB:TVAG_034770"/>
<dbReference type="InParanoid" id="A2DAF1"/>
<feature type="region of interest" description="Disordered" evidence="1">
    <location>
        <begin position="1"/>
        <end position="79"/>
    </location>
</feature>
<dbReference type="VEuPathDB" id="TrichDB:TVAGG3_0810630"/>
<gene>
    <name evidence="2" type="ORF">TVAG_034770</name>
</gene>
<sequence>KVAARIEPDLRKLREQSQVKTKDIKERRKEEEEKSKQVSKETRKMLKRVEKNPSLFNREGQELTRQEARHRAKVSSVVKTQEQMHWDTVRARREAKNEELRKMWSGKM</sequence>
<organism evidence="2 3">
    <name type="scientific">Trichomonas vaginalis (strain ATCC PRA-98 / G3)</name>
    <dbReference type="NCBI Taxonomy" id="412133"/>
    <lineage>
        <taxon>Eukaryota</taxon>
        <taxon>Metamonada</taxon>
        <taxon>Parabasalia</taxon>
        <taxon>Trichomonadida</taxon>
        <taxon>Trichomonadidae</taxon>
        <taxon>Trichomonas</taxon>
    </lineage>
</organism>
<keyword evidence="3" id="KW-1185">Reference proteome</keyword>
<feature type="non-terminal residue" evidence="2">
    <location>
        <position position="1"/>
    </location>
</feature>
<dbReference type="EMBL" id="DS113183">
    <property type="protein sequence ID" value="EAY22454.1"/>
    <property type="molecule type" value="Genomic_DNA"/>
</dbReference>
<proteinExistence type="predicted"/>
<dbReference type="AlphaFoldDB" id="A2DAF1"/>
<dbReference type="SMR" id="A2DAF1"/>
<evidence type="ECO:0000256" key="1">
    <source>
        <dbReference type="SAM" id="MobiDB-lite"/>
    </source>
</evidence>
<dbReference type="OrthoDB" id="10691011at2759"/>
<dbReference type="Proteomes" id="UP000001542">
    <property type="component" value="Unassembled WGS sequence"/>
</dbReference>
<reference evidence="2" key="1">
    <citation type="submission" date="2006-10" db="EMBL/GenBank/DDBJ databases">
        <authorList>
            <person name="Amadeo P."/>
            <person name="Zhao Q."/>
            <person name="Wortman J."/>
            <person name="Fraser-Liggett C."/>
            <person name="Carlton J."/>
        </authorList>
    </citation>
    <scope>NUCLEOTIDE SEQUENCE</scope>
    <source>
        <strain evidence="2">G3</strain>
    </source>
</reference>
<protein>
    <submittedName>
        <fullName evidence="2">Uncharacterized protein</fullName>
    </submittedName>
</protein>